<dbReference type="PANTHER" id="PTHR30069:SF29">
    <property type="entry name" value="HEMOGLOBIN AND HEMOGLOBIN-HAPTOGLOBIN-BINDING PROTEIN 1-RELATED"/>
    <property type="match status" value="1"/>
</dbReference>
<evidence type="ECO:0000256" key="4">
    <source>
        <dbReference type="ARBA" id="ARBA00022692"/>
    </source>
</evidence>
<dbReference type="PANTHER" id="PTHR30069">
    <property type="entry name" value="TONB-DEPENDENT OUTER MEMBRANE RECEPTOR"/>
    <property type="match status" value="1"/>
</dbReference>
<evidence type="ECO:0000259" key="13">
    <source>
        <dbReference type="Pfam" id="PF07715"/>
    </source>
</evidence>
<keyword evidence="4 10" id="KW-0812">Transmembrane</keyword>
<dbReference type="EMBL" id="FNAO01000006">
    <property type="protein sequence ID" value="SDE63535.1"/>
    <property type="molecule type" value="Genomic_DNA"/>
</dbReference>
<keyword evidence="2 10" id="KW-0813">Transport</keyword>
<feature type="domain" description="TonB-dependent receptor plug" evidence="13">
    <location>
        <begin position="278"/>
        <end position="356"/>
    </location>
</feature>
<accession>A0A1G7EJB3</accession>
<dbReference type="Gene3D" id="2.60.40.1120">
    <property type="entry name" value="Carboxypeptidase-like, regulatory domain"/>
    <property type="match status" value="1"/>
</dbReference>
<dbReference type="Pfam" id="PF13715">
    <property type="entry name" value="CarbopepD_reg_2"/>
    <property type="match status" value="1"/>
</dbReference>
<evidence type="ECO:0000256" key="8">
    <source>
        <dbReference type="ARBA" id="ARBA00023170"/>
    </source>
</evidence>
<comment type="subcellular location">
    <subcellularLocation>
        <location evidence="1 10">Cell outer membrane</location>
        <topology evidence="1 10">Multi-pass membrane protein</topology>
    </subcellularLocation>
</comment>
<evidence type="ECO:0000256" key="3">
    <source>
        <dbReference type="ARBA" id="ARBA00022452"/>
    </source>
</evidence>
<name>A0A1G7EJB3_9FLAO</name>
<dbReference type="OrthoDB" id="9803050at2"/>
<keyword evidence="5" id="KW-0732">Signal</keyword>
<dbReference type="RefSeq" id="WP_091869380.1">
    <property type="nucleotide sequence ID" value="NZ_FNAO01000006.1"/>
</dbReference>
<dbReference type="Gene3D" id="2.40.170.20">
    <property type="entry name" value="TonB-dependent receptor, beta-barrel domain"/>
    <property type="match status" value="1"/>
</dbReference>
<organism evidence="14 15">
    <name type="scientific">Pricia antarctica</name>
    <dbReference type="NCBI Taxonomy" id="641691"/>
    <lineage>
        <taxon>Bacteria</taxon>
        <taxon>Pseudomonadati</taxon>
        <taxon>Bacteroidota</taxon>
        <taxon>Flavobacteriia</taxon>
        <taxon>Flavobacteriales</taxon>
        <taxon>Flavobacteriaceae</taxon>
        <taxon>Pricia</taxon>
    </lineage>
</organism>
<evidence type="ECO:0000256" key="11">
    <source>
        <dbReference type="RuleBase" id="RU003357"/>
    </source>
</evidence>
<dbReference type="Gene3D" id="2.170.130.10">
    <property type="entry name" value="TonB-dependent receptor, plug domain"/>
    <property type="match status" value="1"/>
</dbReference>
<keyword evidence="15" id="KW-1185">Reference proteome</keyword>
<evidence type="ECO:0000256" key="10">
    <source>
        <dbReference type="PROSITE-ProRule" id="PRU01360"/>
    </source>
</evidence>
<dbReference type="Pfam" id="PF00593">
    <property type="entry name" value="TonB_dep_Rec_b-barrel"/>
    <property type="match status" value="1"/>
</dbReference>
<feature type="domain" description="TonB-dependent receptor-like beta-barrel" evidence="12">
    <location>
        <begin position="424"/>
        <end position="882"/>
    </location>
</feature>
<evidence type="ECO:0000313" key="15">
    <source>
        <dbReference type="Proteomes" id="UP000199109"/>
    </source>
</evidence>
<gene>
    <name evidence="14" type="ORF">SAMN05421636_106207</name>
</gene>
<keyword evidence="9 10" id="KW-0998">Cell outer membrane</keyword>
<dbReference type="InterPro" id="IPR037066">
    <property type="entry name" value="Plug_dom_sf"/>
</dbReference>
<evidence type="ECO:0000256" key="1">
    <source>
        <dbReference type="ARBA" id="ARBA00004571"/>
    </source>
</evidence>
<dbReference type="SUPFAM" id="SSF49464">
    <property type="entry name" value="Carboxypeptidase regulatory domain-like"/>
    <property type="match status" value="1"/>
</dbReference>
<dbReference type="SUPFAM" id="SSF56935">
    <property type="entry name" value="Porins"/>
    <property type="match status" value="1"/>
</dbReference>
<sequence length="922" mass="104121">MIHRILLFIFFLNISFLYSQEQEPTISLRIEENSIEHAIEQIEDVTDYRFYYLKEWLPKNTISGNYTEMKVSEILGDILKNTVINFYILDKSSIILTQNKRVYDSLPNTFFGRKEGGLNTGIAQTTVDTNPILFMDDNGGGKNTKIETVFIGKETIQDQRKAFILSGYVTNKTDEQPISNLSIISSKNGATTDDLGFYELPLPRGENLLQTRSLGIENQKKRVIIYNDGRLDFVLDESVERLNEVIVEADAAKNVEEALTGTNQIDAEESKNIPLVLGERNILKVATALPGISTAGEGATGFNVRGGKTDQNLILLDNAVIYNPTHFFGIFQALNPFTTKNVTIYTGSIPAEYGGRLSSVFDITTKDGNVDKFAGEASIGPVTGNLALEIPVIKGKSALMLGGRGTYSDWILRSLDEESLKNSKASFYDVVAKYNHKINDKNELRLNGYYSRDQFSITSDSLYGYNNQLFSAEWNHEINRKNTGSLILTHSGYDFDIGYDGPNSTDFDFGFGINETGIKLKMRYLHSEAHKFTYGLSSKLYNVSPGGISPKGAESNIIPVDIAKEKGLESGIFISDNFKVSDRLLFDIGLRYSMFQALGEASPRVYEPGMPKNEETVLDTLQFKGGETVKSYGGLEPRVSARYFLTPDFSVKASYNRAYQYIHTLSNNTTASPIDTWKLSDLNIKPQSADQYSLGLFKNFKENTYEVSLEGYYKNINDILDFKTGAQLLLNENIETEVLQGLGKTYGLEFLIRKNEGKLNGWLAYTYARSYIKLDSDFSEEQVNGGDYFASNYDKPHDLSVVANYKLTRRFSFSANFVYQTGRPVTYPLGSYRFQNADYVFYSDRNKFRIPDYYRLDLSFNMEGNHKIKKFAHSFWNLSIYNVLGRNNPYSVFFVTNNGEVKAYQSSIFSIPIPTITYNFKF</sequence>
<protein>
    <submittedName>
        <fullName evidence="14">Outer membrane receptor proteins, mostly Fe transport</fullName>
    </submittedName>
</protein>
<dbReference type="STRING" id="641691.SAMN05421636_106207"/>
<dbReference type="InterPro" id="IPR012910">
    <property type="entry name" value="Plug_dom"/>
</dbReference>
<evidence type="ECO:0000256" key="9">
    <source>
        <dbReference type="ARBA" id="ARBA00023237"/>
    </source>
</evidence>
<proteinExistence type="inferred from homology"/>
<dbReference type="InterPro" id="IPR008969">
    <property type="entry name" value="CarboxyPept-like_regulatory"/>
</dbReference>
<dbReference type="InterPro" id="IPR036942">
    <property type="entry name" value="Beta-barrel_TonB_sf"/>
</dbReference>
<dbReference type="Pfam" id="PF07715">
    <property type="entry name" value="Plug"/>
    <property type="match status" value="1"/>
</dbReference>
<dbReference type="InterPro" id="IPR039426">
    <property type="entry name" value="TonB-dep_rcpt-like"/>
</dbReference>
<dbReference type="Proteomes" id="UP000199109">
    <property type="component" value="Unassembled WGS sequence"/>
</dbReference>
<evidence type="ECO:0000256" key="6">
    <source>
        <dbReference type="ARBA" id="ARBA00023077"/>
    </source>
</evidence>
<reference evidence="14 15" key="1">
    <citation type="submission" date="2016-10" db="EMBL/GenBank/DDBJ databases">
        <authorList>
            <person name="de Groot N.N."/>
        </authorList>
    </citation>
    <scope>NUCLEOTIDE SEQUENCE [LARGE SCALE GENOMIC DNA]</scope>
    <source>
        <strain evidence="14 15">DSM 23421</strain>
    </source>
</reference>
<keyword evidence="3 10" id="KW-1134">Transmembrane beta strand</keyword>
<evidence type="ECO:0000256" key="5">
    <source>
        <dbReference type="ARBA" id="ARBA00022729"/>
    </source>
</evidence>
<evidence type="ECO:0000256" key="2">
    <source>
        <dbReference type="ARBA" id="ARBA00022448"/>
    </source>
</evidence>
<keyword evidence="8 14" id="KW-0675">Receptor</keyword>
<dbReference type="GO" id="GO:0044718">
    <property type="term" value="P:siderophore transmembrane transport"/>
    <property type="evidence" value="ECO:0007669"/>
    <property type="project" value="TreeGrafter"/>
</dbReference>
<dbReference type="GO" id="GO:0009279">
    <property type="term" value="C:cell outer membrane"/>
    <property type="evidence" value="ECO:0007669"/>
    <property type="project" value="UniProtKB-SubCell"/>
</dbReference>
<evidence type="ECO:0000259" key="12">
    <source>
        <dbReference type="Pfam" id="PF00593"/>
    </source>
</evidence>
<dbReference type="AlphaFoldDB" id="A0A1G7EJB3"/>
<dbReference type="PROSITE" id="PS52016">
    <property type="entry name" value="TONB_DEPENDENT_REC_3"/>
    <property type="match status" value="1"/>
</dbReference>
<dbReference type="GO" id="GO:0015344">
    <property type="term" value="F:siderophore uptake transmembrane transporter activity"/>
    <property type="evidence" value="ECO:0007669"/>
    <property type="project" value="TreeGrafter"/>
</dbReference>
<keyword evidence="6 11" id="KW-0798">TonB box</keyword>
<keyword evidence="7 10" id="KW-0472">Membrane</keyword>
<dbReference type="InterPro" id="IPR000531">
    <property type="entry name" value="Beta-barrel_TonB"/>
</dbReference>
<comment type="similarity">
    <text evidence="10 11">Belongs to the TonB-dependent receptor family.</text>
</comment>
<evidence type="ECO:0000256" key="7">
    <source>
        <dbReference type="ARBA" id="ARBA00023136"/>
    </source>
</evidence>
<evidence type="ECO:0000313" key="14">
    <source>
        <dbReference type="EMBL" id="SDE63535.1"/>
    </source>
</evidence>